<keyword evidence="10" id="KW-1185">Reference proteome</keyword>
<comment type="caution">
    <text evidence="9">The sequence shown here is derived from an EMBL/GenBank/DDBJ whole genome shotgun (WGS) entry which is preliminary data.</text>
</comment>
<dbReference type="PROSITE" id="PS50059">
    <property type="entry name" value="FKBP_PPIASE"/>
    <property type="match status" value="1"/>
</dbReference>
<comment type="similarity">
    <text evidence="5">Belongs to the FKBP-type PPIase family. FKBP1 subfamily.</text>
</comment>
<dbReference type="OrthoDB" id="1902587at2759"/>
<evidence type="ECO:0000256" key="1">
    <source>
        <dbReference type="ARBA" id="ARBA00000971"/>
    </source>
</evidence>
<dbReference type="FunFam" id="3.10.50.40:FF:000025">
    <property type="entry name" value="Peptidylprolyl isomerase"/>
    <property type="match status" value="1"/>
</dbReference>
<proteinExistence type="inferred from homology"/>
<evidence type="ECO:0000313" key="9">
    <source>
        <dbReference type="EMBL" id="OQD87264.1"/>
    </source>
</evidence>
<keyword evidence="4 6" id="KW-0413">Isomerase</keyword>
<gene>
    <name evidence="9" type="ORF">PENANT_c006G08533</name>
</gene>
<dbReference type="InterPro" id="IPR001179">
    <property type="entry name" value="PPIase_FKBP_dom"/>
</dbReference>
<evidence type="ECO:0000256" key="7">
    <source>
        <dbReference type="SAM" id="MobiDB-lite"/>
    </source>
</evidence>
<dbReference type="AlphaFoldDB" id="A0A1V6QDI9"/>
<protein>
    <recommendedName>
        <fullName evidence="6">peptidylprolyl isomerase</fullName>
        <ecNumber evidence="6">5.2.1.8</ecNumber>
    </recommendedName>
</protein>
<name>A0A1V6QDI9_9EURO</name>
<evidence type="ECO:0000259" key="8">
    <source>
        <dbReference type="PROSITE" id="PS50059"/>
    </source>
</evidence>
<dbReference type="EMBL" id="MDYN01000006">
    <property type="protein sequence ID" value="OQD87264.1"/>
    <property type="molecule type" value="Genomic_DNA"/>
</dbReference>
<feature type="region of interest" description="Disordered" evidence="7">
    <location>
        <begin position="1"/>
        <end position="22"/>
    </location>
</feature>
<dbReference type="STRING" id="416450.A0A1V6QDI9"/>
<evidence type="ECO:0000256" key="4">
    <source>
        <dbReference type="ARBA" id="ARBA00023235"/>
    </source>
</evidence>
<dbReference type="Gene3D" id="3.10.50.40">
    <property type="match status" value="1"/>
</dbReference>
<dbReference type="InterPro" id="IPR046357">
    <property type="entry name" value="PPIase_dom_sf"/>
</dbReference>
<dbReference type="Proteomes" id="UP000191672">
    <property type="component" value="Unassembled WGS sequence"/>
</dbReference>
<feature type="domain" description="PPIase FKBP-type" evidence="8">
    <location>
        <begin position="20"/>
        <end position="110"/>
    </location>
</feature>
<dbReference type="SUPFAM" id="SSF54534">
    <property type="entry name" value="FKBP-like"/>
    <property type="match status" value="1"/>
</dbReference>
<comment type="function">
    <text evidence="2">PPIases accelerate the folding of proteins. It catalyzes the cis-trans isomerization of proline imidic peptide bonds in oligopeptides.</text>
</comment>
<evidence type="ECO:0000256" key="3">
    <source>
        <dbReference type="ARBA" id="ARBA00023110"/>
    </source>
</evidence>
<dbReference type="Pfam" id="PF00254">
    <property type="entry name" value="FKBP_C"/>
    <property type="match status" value="1"/>
</dbReference>
<organism evidence="9 10">
    <name type="scientific">Penicillium antarcticum</name>
    <dbReference type="NCBI Taxonomy" id="416450"/>
    <lineage>
        <taxon>Eukaryota</taxon>
        <taxon>Fungi</taxon>
        <taxon>Dikarya</taxon>
        <taxon>Ascomycota</taxon>
        <taxon>Pezizomycotina</taxon>
        <taxon>Eurotiomycetes</taxon>
        <taxon>Eurotiomycetidae</taxon>
        <taxon>Eurotiales</taxon>
        <taxon>Aspergillaceae</taxon>
        <taxon>Penicillium</taxon>
    </lineage>
</organism>
<dbReference type="GO" id="GO:0003755">
    <property type="term" value="F:peptidyl-prolyl cis-trans isomerase activity"/>
    <property type="evidence" value="ECO:0007669"/>
    <property type="project" value="UniProtKB-KW"/>
</dbReference>
<evidence type="ECO:0000313" key="10">
    <source>
        <dbReference type="Proteomes" id="UP000191672"/>
    </source>
</evidence>
<accession>A0A1V6QDI9</accession>
<sequence>MGVVKQQIQPGDGQNFPKTGDTISMHYTGHLETANGEVFDSSVSRGTPFETPIGVGRVIQGWEEGVPQMSLGEKALLTITPDYGYGAGGYPPVIPPNSTLVFEVQLLAINNRRAQ</sequence>
<evidence type="ECO:0000256" key="5">
    <source>
        <dbReference type="ARBA" id="ARBA00038106"/>
    </source>
</evidence>
<dbReference type="InterPro" id="IPR050689">
    <property type="entry name" value="FKBP-type_PPIase"/>
</dbReference>
<dbReference type="PANTHER" id="PTHR10516">
    <property type="entry name" value="PEPTIDYL-PROLYL CIS-TRANS ISOMERASE"/>
    <property type="match status" value="1"/>
</dbReference>
<dbReference type="GO" id="GO:0005737">
    <property type="term" value="C:cytoplasm"/>
    <property type="evidence" value="ECO:0007669"/>
    <property type="project" value="TreeGrafter"/>
</dbReference>
<evidence type="ECO:0000256" key="2">
    <source>
        <dbReference type="ARBA" id="ARBA00002388"/>
    </source>
</evidence>
<dbReference type="EC" id="5.2.1.8" evidence="6"/>
<reference evidence="10" key="1">
    <citation type="journal article" date="2017" name="Nat. Microbiol.">
        <title>Global analysis of biosynthetic gene clusters reveals vast potential of secondary metabolite production in Penicillium species.</title>
        <authorList>
            <person name="Nielsen J.C."/>
            <person name="Grijseels S."/>
            <person name="Prigent S."/>
            <person name="Ji B."/>
            <person name="Dainat J."/>
            <person name="Nielsen K.F."/>
            <person name="Frisvad J.C."/>
            <person name="Workman M."/>
            <person name="Nielsen J."/>
        </authorList>
    </citation>
    <scope>NUCLEOTIDE SEQUENCE [LARGE SCALE GENOMIC DNA]</scope>
    <source>
        <strain evidence="10">IBT 31811</strain>
    </source>
</reference>
<evidence type="ECO:0000256" key="6">
    <source>
        <dbReference type="PROSITE-ProRule" id="PRU00277"/>
    </source>
</evidence>
<comment type="catalytic activity">
    <reaction evidence="1 6">
        <text>[protein]-peptidylproline (omega=180) = [protein]-peptidylproline (omega=0)</text>
        <dbReference type="Rhea" id="RHEA:16237"/>
        <dbReference type="Rhea" id="RHEA-COMP:10747"/>
        <dbReference type="Rhea" id="RHEA-COMP:10748"/>
        <dbReference type="ChEBI" id="CHEBI:83833"/>
        <dbReference type="ChEBI" id="CHEBI:83834"/>
        <dbReference type="EC" id="5.2.1.8"/>
    </reaction>
</comment>
<dbReference type="PANTHER" id="PTHR10516:SF443">
    <property type="entry name" value="FK506-BINDING PROTEIN 59-RELATED"/>
    <property type="match status" value="1"/>
</dbReference>
<keyword evidence="3 6" id="KW-0697">Rotamase</keyword>